<organism evidence="1 2">
    <name type="scientific">Croceicoccus marinus</name>
    <dbReference type="NCBI Taxonomy" id="450378"/>
    <lineage>
        <taxon>Bacteria</taxon>
        <taxon>Pseudomonadati</taxon>
        <taxon>Pseudomonadota</taxon>
        <taxon>Alphaproteobacteria</taxon>
        <taxon>Sphingomonadales</taxon>
        <taxon>Erythrobacteraceae</taxon>
        <taxon>Croceicoccus</taxon>
    </lineage>
</organism>
<evidence type="ECO:0000313" key="2">
    <source>
        <dbReference type="Proteomes" id="UP000515297"/>
    </source>
</evidence>
<dbReference type="Proteomes" id="UP000515297">
    <property type="component" value="Plasmid plas2"/>
</dbReference>
<accession>A0A7G6W1C8</accession>
<dbReference type="EMBL" id="CP060054">
    <property type="protein sequence ID" value="QNE07793.1"/>
    <property type="molecule type" value="Genomic_DNA"/>
</dbReference>
<geneLocation type="plasmid" evidence="1 2">
    <name>plas2</name>
</geneLocation>
<dbReference type="AlphaFoldDB" id="A0A7G6W1C8"/>
<keyword evidence="1" id="KW-0614">Plasmid</keyword>
<gene>
    <name evidence="1" type="ORF">H4O24_19805</name>
</gene>
<dbReference type="RefSeq" id="WP_185886220.1">
    <property type="nucleotide sequence ID" value="NZ_CP060054.1"/>
</dbReference>
<reference evidence="1 2" key="1">
    <citation type="submission" date="2020-08" db="EMBL/GenBank/DDBJ databases">
        <authorList>
            <person name="Liu G."/>
            <person name="Sun C."/>
        </authorList>
    </citation>
    <scope>NUCLEOTIDE SEQUENCE [LARGE SCALE GENOMIC DNA]</scope>
    <source>
        <strain evidence="1 2">OT19</strain>
        <plasmid evidence="1 2">plas2</plasmid>
    </source>
</reference>
<sequence>MLRSLCVERISRLQAADVLVPLVRRGIGFDPHLVRVYKAAARSRLRALAHGLGFHGTAYDLRSHPAGAAAPPRFELATDTFRLHLDPDRMMPGREVSYMRAEQRQGGWTSSPTRVEIGVLGDVARFARTLRRELHLSAPAQTSAF</sequence>
<proteinExistence type="predicted"/>
<evidence type="ECO:0000313" key="1">
    <source>
        <dbReference type="EMBL" id="QNE07793.1"/>
    </source>
</evidence>
<protein>
    <submittedName>
        <fullName evidence="1">Uncharacterized protein</fullName>
    </submittedName>
</protein>
<name>A0A7G6W1C8_9SPHN</name>